<evidence type="ECO:0000256" key="1">
    <source>
        <dbReference type="SAM" id="MobiDB-lite"/>
    </source>
</evidence>
<dbReference type="EMBL" id="MTYJ01000139">
    <property type="protein sequence ID" value="OQV12686.1"/>
    <property type="molecule type" value="Genomic_DNA"/>
</dbReference>
<keyword evidence="3" id="KW-1185">Reference proteome</keyword>
<accession>A0A1W0WBU2</accession>
<reference evidence="3" key="1">
    <citation type="submission" date="2017-01" db="EMBL/GenBank/DDBJ databases">
        <title>Comparative genomics of anhydrobiosis in the tardigrade Hypsibius dujardini.</title>
        <authorList>
            <person name="Yoshida Y."/>
            <person name="Koutsovoulos G."/>
            <person name="Laetsch D."/>
            <person name="Stevens L."/>
            <person name="Kumar S."/>
            <person name="Horikawa D."/>
            <person name="Ishino K."/>
            <person name="Komine S."/>
            <person name="Tomita M."/>
            <person name="Blaxter M."/>
            <person name="Arakawa K."/>
        </authorList>
    </citation>
    <scope>NUCLEOTIDE SEQUENCE [LARGE SCALE GENOMIC DNA]</scope>
    <source>
        <strain evidence="3">Z151</strain>
    </source>
</reference>
<proteinExistence type="predicted"/>
<gene>
    <name evidence="2" type="ORF">BV898_13094</name>
</gene>
<dbReference type="AlphaFoldDB" id="A0A1W0WBU2"/>
<feature type="region of interest" description="Disordered" evidence="1">
    <location>
        <begin position="172"/>
        <end position="192"/>
    </location>
</feature>
<organism evidence="2 3">
    <name type="scientific">Hypsibius exemplaris</name>
    <name type="common">Freshwater tardigrade</name>
    <dbReference type="NCBI Taxonomy" id="2072580"/>
    <lineage>
        <taxon>Eukaryota</taxon>
        <taxon>Metazoa</taxon>
        <taxon>Ecdysozoa</taxon>
        <taxon>Tardigrada</taxon>
        <taxon>Eutardigrada</taxon>
        <taxon>Parachela</taxon>
        <taxon>Hypsibioidea</taxon>
        <taxon>Hypsibiidae</taxon>
        <taxon>Hypsibius</taxon>
    </lineage>
</organism>
<evidence type="ECO:0000313" key="3">
    <source>
        <dbReference type="Proteomes" id="UP000192578"/>
    </source>
</evidence>
<feature type="compositionally biased region" description="Basic residues" evidence="1">
    <location>
        <begin position="172"/>
        <end position="188"/>
    </location>
</feature>
<feature type="compositionally biased region" description="Basic and acidic residues" evidence="1">
    <location>
        <begin position="348"/>
        <end position="364"/>
    </location>
</feature>
<evidence type="ECO:0000313" key="2">
    <source>
        <dbReference type="EMBL" id="OQV12686.1"/>
    </source>
</evidence>
<protein>
    <submittedName>
        <fullName evidence="2">Uncharacterized protein</fullName>
    </submittedName>
</protein>
<feature type="region of interest" description="Disordered" evidence="1">
    <location>
        <begin position="340"/>
        <end position="364"/>
    </location>
</feature>
<comment type="caution">
    <text evidence="2">The sequence shown here is derived from an EMBL/GenBank/DDBJ whole genome shotgun (WGS) entry which is preliminary data.</text>
</comment>
<name>A0A1W0WBU2_HYPEX</name>
<sequence>MPALFHARVFFLVQTFSFKFFDSKEKENHGVFQPVFTASIAAGVALFFLGSPLVESLLLADIDNLNEIHNHNNKTQAIMDKLAFRQSLIVNSGNPVCSGPYYQGQLQDTAPARDLRDRALRGGPQRTDPHLVHPGHVLQRFMINPITGHFQRAQPHQPSSVNLTHGSIRHRVPRASHQHRRPHLRRPGQGHLITTPLPQVIVAIYNNTNGTTSPSFDSSTYSFTLTSCYPGARVGTVAASVSGSVGSFVQYYNHTERVRGSEPAVRCEFLRGHFPGGQCECRTDLHVYVASAESNGTGTAQVTVTTTCTNTGGGSGNVPFSPGTQAPTWASSSYTFGLGTCTPEPGGDTDRPKRSDQLHHQREQ</sequence>
<dbReference type="Proteomes" id="UP000192578">
    <property type="component" value="Unassembled WGS sequence"/>
</dbReference>